<sequence length="167" mass="17632">MRTIRYRRLALICVLAGLAGWAGSMLAERWSLPVPALSLTGLLTVLAVVVLVLVLGLRVRRWRISGGKTSLDPIAAARTLVLAQASAYAGVLLLGWHVGVFLDQLPLWQLRPGHAPTWSALAMTAGGAVLTAAGLLVENFCRIPPDDGPEGTNGTDPDTPDGEGEYA</sequence>
<accession>A0A078MIE5</accession>
<reference evidence="3" key="1">
    <citation type="submission" date="2014-07" db="EMBL/GenBank/DDBJ databases">
        <authorList>
            <person name="Urmite Genomes Urmite Genomes"/>
        </authorList>
    </citation>
    <scope>NUCLEOTIDE SEQUENCE</scope>
    <source>
        <strain evidence="3">11W110_air</strain>
    </source>
</reference>
<gene>
    <name evidence="3" type="ORF">BN1051_00421</name>
</gene>
<evidence type="ECO:0000256" key="1">
    <source>
        <dbReference type="SAM" id="MobiDB-lite"/>
    </source>
</evidence>
<dbReference type="Pfam" id="PF11377">
    <property type="entry name" value="DUF3180"/>
    <property type="match status" value="1"/>
</dbReference>
<feature type="transmembrane region" description="Helical" evidence="2">
    <location>
        <begin position="80"/>
        <end position="98"/>
    </location>
</feature>
<feature type="transmembrane region" description="Helical" evidence="2">
    <location>
        <begin position="37"/>
        <end position="59"/>
    </location>
</feature>
<feature type="compositionally biased region" description="Acidic residues" evidence="1">
    <location>
        <begin position="158"/>
        <end position="167"/>
    </location>
</feature>
<protein>
    <recommendedName>
        <fullName evidence="4">DUF3180 domain-containing protein</fullName>
    </recommendedName>
</protein>
<keyword evidence="2" id="KW-0472">Membrane</keyword>
<feature type="region of interest" description="Disordered" evidence="1">
    <location>
        <begin position="144"/>
        <end position="167"/>
    </location>
</feature>
<keyword evidence="2" id="KW-0812">Transmembrane</keyword>
<dbReference type="EMBL" id="LN483070">
    <property type="protein sequence ID" value="CEA07108.1"/>
    <property type="molecule type" value="Genomic_DNA"/>
</dbReference>
<dbReference type="PATRIC" id="fig|1461584.3.peg.410"/>
<evidence type="ECO:0000256" key="2">
    <source>
        <dbReference type="SAM" id="Phobius"/>
    </source>
</evidence>
<dbReference type="InterPro" id="IPR021517">
    <property type="entry name" value="DUF3180"/>
</dbReference>
<name>A0A078MIE5_9MICC</name>
<feature type="transmembrane region" description="Helical" evidence="2">
    <location>
        <begin position="118"/>
        <end position="137"/>
    </location>
</feature>
<keyword evidence="2" id="KW-1133">Transmembrane helix</keyword>
<evidence type="ECO:0000313" key="3">
    <source>
        <dbReference type="EMBL" id="CEA07108.1"/>
    </source>
</evidence>
<evidence type="ECO:0008006" key="4">
    <source>
        <dbReference type="Google" id="ProtNLM"/>
    </source>
</evidence>
<organism evidence="3">
    <name type="scientific">Arthrobacter saudimassiliensis</name>
    <dbReference type="NCBI Taxonomy" id="1461584"/>
    <lineage>
        <taxon>Bacteria</taxon>
        <taxon>Bacillati</taxon>
        <taxon>Actinomycetota</taxon>
        <taxon>Actinomycetes</taxon>
        <taxon>Micrococcales</taxon>
        <taxon>Micrococcaceae</taxon>
        <taxon>Arthrobacter</taxon>
    </lineage>
</organism>
<proteinExistence type="predicted"/>
<dbReference type="AlphaFoldDB" id="A0A078MIE5"/>